<evidence type="ECO:0000313" key="4">
    <source>
        <dbReference type="Proteomes" id="UP001169862"/>
    </source>
</evidence>
<dbReference type="AlphaFoldDB" id="A0AAW7XIK5"/>
<dbReference type="Proteomes" id="UP001177341">
    <property type="component" value="Unassembled WGS sequence"/>
</dbReference>
<proteinExistence type="predicted"/>
<sequence length="155" mass="17800">MSRQAQVLSKGEIEKRVPVWNALSDLFLDTELDETTHQYIAKVVVESGYSAQQVHDILWREVFPAVGDNLRVVAGEWAGFNPDWLKDRILSIKARNARPLAGGLISVETLVKMTKHEWSLVCSYMPSEMSEPLLARCEEAYAPLRGNPKKWWRFW</sequence>
<evidence type="ECO:0000313" key="5">
    <source>
        <dbReference type="Proteomes" id="UP001177341"/>
    </source>
</evidence>
<reference evidence="2" key="1">
    <citation type="submission" date="2023-07" db="EMBL/GenBank/DDBJ databases">
        <title>Genome content predicts the carbon catabolic preferences of heterotrophic bacteria.</title>
        <authorList>
            <person name="Gralka M."/>
        </authorList>
    </citation>
    <scope>NUCLEOTIDE SEQUENCE</scope>
    <source>
        <strain evidence="3">5G01</strain>
        <strain evidence="2">I2M16</strain>
    </source>
</reference>
<evidence type="ECO:0000313" key="2">
    <source>
        <dbReference type="EMBL" id="MDO6453970.1"/>
    </source>
</evidence>
<dbReference type="Pfam" id="PF23296">
    <property type="entry name" value="DUF7079"/>
    <property type="match status" value="1"/>
</dbReference>
<dbReference type="EMBL" id="JAUYVO010000010">
    <property type="protein sequence ID" value="MDP2523816.1"/>
    <property type="molecule type" value="Genomic_DNA"/>
</dbReference>
<comment type="caution">
    <text evidence="2">The sequence shown here is derived from an EMBL/GenBank/DDBJ whole genome shotgun (WGS) entry which is preliminary data.</text>
</comment>
<gene>
    <name evidence="2" type="ORF">Q4490_10380</name>
    <name evidence="3" type="ORF">Q8W30_14670</name>
</gene>
<organism evidence="2 4">
    <name type="scientific">Neptunomonas phycophila</name>
    <dbReference type="NCBI Taxonomy" id="1572645"/>
    <lineage>
        <taxon>Bacteria</taxon>
        <taxon>Pseudomonadati</taxon>
        <taxon>Pseudomonadota</taxon>
        <taxon>Gammaproteobacteria</taxon>
        <taxon>Oceanospirillales</taxon>
        <taxon>Oceanospirillaceae</taxon>
        <taxon>Neptunomonas</taxon>
    </lineage>
</organism>
<feature type="domain" description="DUF7079" evidence="1">
    <location>
        <begin position="14"/>
        <end position="122"/>
    </location>
</feature>
<dbReference type="RefSeq" id="WP_303550400.1">
    <property type="nucleotide sequence ID" value="NZ_JAUOPG010000006.1"/>
</dbReference>
<accession>A0AAW7XIK5</accession>
<evidence type="ECO:0000313" key="3">
    <source>
        <dbReference type="EMBL" id="MDP2523816.1"/>
    </source>
</evidence>
<name>A0AAW7XIK5_9GAMM</name>
<keyword evidence="5" id="KW-1185">Reference proteome</keyword>
<dbReference type="Proteomes" id="UP001169862">
    <property type="component" value="Unassembled WGS sequence"/>
</dbReference>
<protein>
    <recommendedName>
        <fullName evidence="1">DUF7079 domain-containing protein</fullName>
    </recommendedName>
</protein>
<dbReference type="InterPro" id="IPR055507">
    <property type="entry name" value="DUF7079"/>
</dbReference>
<evidence type="ECO:0000259" key="1">
    <source>
        <dbReference type="Pfam" id="PF23296"/>
    </source>
</evidence>
<dbReference type="EMBL" id="JAUOPG010000006">
    <property type="protein sequence ID" value="MDO6453970.1"/>
    <property type="molecule type" value="Genomic_DNA"/>
</dbReference>